<reference evidence="2 3" key="1">
    <citation type="submission" date="2019-08" db="EMBL/GenBank/DDBJ databases">
        <title>Genomes of Subsaximicrobium wynnwilliamsii strains.</title>
        <authorList>
            <person name="Bowman J.P."/>
        </authorList>
    </citation>
    <scope>NUCLEOTIDE SEQUENCE [LARGE SCALE GENOMIC DNA]</scope>
    <source>
        <strain evidence="2 3">2-80-2</strain>
    </source>
</reference>
<keyword evidence="3" id="KW-1185">Reference proteome</keyword>
<dbReference type="Proteomes" id="UP000321578">
    <property type="component" value="Unassembled WGS sequence"/>
</dbReference>
<gene>
    <name evidence="2" type="ORF">ESY86_02350</name>
</gene>
<evidence type="ECO:0000313" key="3">
    <source>
        <dbReference type="Proteomes" id="UP000321578"/>
    </source>
</evidence>
<dbReference type="OrthoDB" id="1440979at2"/>
<dbReference type="EMBL" id="VORO01000002">
    <property type="protein sequence ID" value="TXD90821.1"/>
    <property type="molecule type" value="Genomic_DNA"/>
</dbReference>
<organism evidence="2 3">
    <name type="scientific">Subsaximicrobium wynnwilliamsii</name>
    <dbReference type="NCBI Taxonomy" id="291179"/>
    <lineage>
        <taxon>Bacteria</taxon>
        <taxon>Pseudomonadati</taxon>
        <taxon>Bacteroidota</taxon>
        <taxon>Flavobacteriia</taxon>
        <taxon>Flavobacteriales</taxon>
        <taxon>Flavobacteriaceae</taxon>
        <taxon>Subsaximicrobium</taxon>
    </lineage>
</organism>
<accession>A0A5C6ZKH2</accession>
<name>A0A5C6ZKH2_9FLAO</name>
<dbReference type="RefSeq" id="WP_147084923.1">
    <property type="nucleotide sequence ID" value="NZ_VORM01000001.1"/>
</dbReference>
<proteinExistence type="predicted"/>
<dbReference type="AlphaFoldDB" id="A0A5C6ZKH2"/>
<evidence type="ECO:0000313" key="2">
    <source>
        <dbReference type="EMBL" id="TXD90821.1"/>
    </source>
</evidence>
<feature type="chain" id="PRO_5022995075" evidence="1">
    <location>
        <begin position="21"/>
        <end position="119"/>
    </location>
</feature>
<comment type="caution">
    <text evidence="2">The sequence shown here is derived from an EMBL/GenBank/DDBJ whole genome shotgun (WGS) entry which is preliminary data.</text>
</comment>
<sequence length="119" mass="13239">MKNALTILALFAMALSFSQAKNLNGTISERNIIVSNMAVSITVDSAEELEKTFKISDIEDFMQSLSENESISIEIVCNTKQDNANMNKSVTYKVNANNRGDFLKYATKIRNAALAFYNN</sequence>
<keyword evidence="1" id="KW-0732">Signal</keyword>
<feature type="signal peptide" evidence="1">
    <location>
        <begin position="1"/>
        <end position="20"/>
    </location>
</feature>
<protein>
    <submittedName>
        <fullName evidence="2">Uncharacterized protein</fullName>
    </submittedName>
</protein>
<evidence type="ECO:0000256" key="1">
    <source>
        <dbReference type="SAM" id="SignalP"/>
    </source>
</evidence>